<dbReference type="OrthoDB" id="1695052at2"/>
<dbReference type="Pfam" id="PF13786">
    <property type="entry name" value="DUF4179"/>
    <property type="match status" value="1"/>
</dbReference>
<feature type="domain" description="DUF5643" evidence="3">
    <location>
        <begin position="237"/>
        <end position="377"/>
    </location>
</feature>
<evidence type="ECO:0000313" key="4">
    <source>
        <dbReference type="EMBL" id="QAA34431.1"/>
    </source>
</evidence>
<feature type="domain" description="DUF4179" evidence="2">
    <location>
        <begin position="46"/>
        <end position="135"/>
    </location>
</feature>
<evidence type="ECO:0008006" key="6">
    <source>
        <dbReference type="Google" id="ProtNLM"/>
    </source>
</evidence>
<evidence type="ECO:0000259" key="2">
    <source>
        <dbReference type="Pfam" id="PF13786"/>
    </source>
</evidence>
<dbReference type="KEGG" id="cmah:C1I91_23870"/>
<feature type="transmembrane region" description="Helical" evidence="1">
    <location>
        <begin position="54"/>
        <end position="75"/>
    </location>
</feature>
<keyword evidence="5" id="KW-1185">Reference proteome</keyword>
<dbReference type="Pfam" id="PF18705">
    <property type="entry name" value="DUF5643"/>
    <property type="match status" value="1"/>
</dbReference>
<dbReference type="Proteomes" id="UP000286268">
    <property type="component" value="Chromosome"/>
</dbReference>
<dbReference type="RefSeq" id="WP_128215146.1">
    <property type="nucleotide sequence ID" value="NZ_CP025746.1"/>
</dbReference>
<sequence length="491" mass="56256">MEEKLFSKFIEREISVEEELKIPDTINFKLNNAYDAIRNDTEIVKKKSHNRKNIAIAASVAFLVLTTVVATPALADNIPQLREISEHLKNIYSYNDNYVSNADLKNISKTYDGIEIAIQGVIYDQSSLKFIYTVTSDKKLQWGVQLRKNSLKINGKEILNKAYSSRIKTEDTKISKDGDKLEKYAVITTFDISDLKLKDKIDIDWNINEIHTENFKFAQGAWDFKVETSKELSDKSSKVLNVNYSRDIEGHKFSIDKIIITPTETKIVSEYDSKFNEEYAKTGEEYLNNVNSKDLQDKLNKLKLIQSQIGVDLMNITDEQGNKIIPYESKIEDGMMTSTFSPFKQMPKKIIITPRPVNDNTTKPYIPSKDEYISLNSLKAPITYNQGDNMTVTINSVERNAEKIKINASFNGDFISARAADAFKVLPNGSTYPEGKIIEDNKDKVSRYIEQANNKNNTFNYQYSVNANQDYNIIISKFDFMKDKQMVFEVK</sequence>
<dbReference type="AlphaFoldDB" id="A0A3R5QWQ3"/>
<protein>
    <recommendedName>
        <fullName evidence="6">DUF4179 domain-containing protein</fullName>
    </recommendedName>
</protein>
<dbReference type="EMBL" id="CP025746">
    <property type="protein sequence ID" value="QAA34431.1"/>
    <property type="molecule type" value="Genomic_DNA"/>
</dbReference>
<dbReference type="InterPro" id="IPR025436">
    <property type="entry name" value="DUF4179"/>
</dbReference>
<accession>A0A3R5QWQ3</accession>
<name>A0A3R5QWQ3_9CLOT</name>
<dbReference type="Gene3D" id="2.60.40.1630">
    <property type="entry name" value="bacillus anthracis domain"/>
    <property type="match status" value="1"/>
</dbReference>
<keyword evidence="1" id="KW-0472">Membrane</keyword>
<keyword evidence="1" id="KW-0812">Transmembrane</keyword>
<evidence type="ECO:0000313" key="5">
    <source>
        <dbReference type="Proteomes" id="UP000286268"/>
    </source>
</evidence>
<evidence type="ECO:0000259" key="3">
    <source>
        <dbReference type="Pfam" id="PF18705"/>
    </source>
</evidence>
<keyword evidence="1" id="KW-1133">Transmembrane helix</keyword>
<evidence type="ECO:0000256" key="1">
    <source>
        <dbReference type="SAM" id="Phobius"/>
    </source>
</evidence>
<reference evidence="4 5" key="1">
    <citation type="submission" date="2018-01" db="EMBL/GenBank/DDBJ databases">
        <title>Genome Sequencing and Assembly of Anaerobacter polyendosporus strain CT4.</title>
        <authorList>
            <person name="Tachaapaikoon C."/>
            <person name="Sutheeworapong S."/>
            <person name="Jenjaroenpun P."/>
            <person name="Wongsurawat T."/>
            <person name="Nookeaw I."/>
            <person name="Cheawchanlertfa P."/>
            <person name="Kosugi A."/>
            <person name="Cheevadhanarak S."/>
            <person name="Ratanakhanokchai K."/>
        </authorList>
    </citation>
    <scope>NUCLEOTIDE SEQUENCE [LARGE SCALE GENOMIC DNA]</scope>
    <source>
        <strain evidence="4 5">CT4</strain>
    </source>
</reference>
<dbReference type="InterPro" id="IPR040680">
    <property type="entry name" value="DUF5643"/>
</dbReference>
<proteinExistence type="predicted"/>
<gene>
    <name evidence="4" type="ORF">C1I91_23870</name>
</gene>
<organism evidence="4 5">
    <name type="scientific">Clostridium manihotivorum</name>
    <dbReference type="NCBI Taxonomy" id="2320868"/>
    <lineage>
        <taxon>Bacteria</taxon>
        <taxon>Bacillati</taxon>
        <taxon>Bacillota</taxon>
        <taxon>Clostridia</taxon>
        <taxon>Eubacteriales</taxon>
        <taxon>Clostridiaceae</taxon>
        <taxon>Clostridium</taxon>
    </lineage>
</organism>